<dbReference type="AlphaFoldDB" id="A0A8J4X602"/>
<proteinExistence type="predicted"/>
<organism evidence="2 3">
    <name type="scientific">Clarias magur</name>
    <name type="common">Asian catfish</name>
    <name type="synonym">Macropteronotus magur</name>
    <dbReference type="NCBI Taxonomy" id="1594786"/>
    <lineage>
        <taxon>Eukaryota</taxon>
        <taxon>Metazoa</taxon>
        <taxon>Chordata</taxon>
        <taxon>Craniata</taxon>
        <taxon>Vertebrata</taxon>
        <taxon>Euteleostomi</taxon>
        <taxon>Actinopterygii</taxon>
        <taxon>Neopterygii</taxon>
        <taxon>Teleostei</taxon>
        <taxon>Ostariophysi</taxon>
        <taxon>Siluriformes</taxon>
        <taxon>Clariidae</taxon>
        <taxon>Clarias</taxon>
    </lineage>
</organism>
<feature type="region of interest" description="Disordered" evidence="1">
    <location>
        <begin position="92"/>
        <end position="117"/>
    </location>
</feature>
<dbReference type="EMBL" id="QNUK01000371">
    <property type="protein sequence ID" value="KAF5894498.1"/>
    <property type="molecule type" value="Genomic_DNA"/>
</dbReference>
<protein>
    <submittedName>
        <fullName evidence="2">60S ribosomal protein L17</fullName>
    </submittedName>
</protein>
<comment type="caution">
    <text evidence="2">The sequence shown here is derived from an EMBL/GenBank/DDBJ whole genome shotgun (WGS) entry which is preliminary data.</text>
</comment>
<accession>A0A8J4X602</accession>
<evidence type="ECO:0000313" key="2">
    <source>
        <dbReference type="EMBL" id="KAF5894498.1"/>
    </source>
</evidence>
<keyword evidence="2" id="KW-0687">Ribonucleoprotein</keyword>
<feature type="compositionally biased region" description="Polar residues" evidence="1">
    <location>
        <begin position="1"/>
        <end position="10"/>
    </location>
</feature>
<gene>
    <name evidence="2" type="primary">rplV</name>
    <name evidence="2" type="ORF">DAT39_015813</name>
</gene>
<keyword evidence="3" id="KW-1185">Reference proteome</keyword>
<keyword evidence="2" id="KW-0689">Ribosomal protein</keyword>
<evidence type="ECO:0000256" key="1">
    <source>
        <dbReference type="SAM" id="MobiDB-lite"/>
    </source>
</evidence>
<name>A0A8J4X602_CLAMG</name>
<evidence type="ECO:0000313" key="3">
    <source>
        <dbReference type="Proteomes" id="UP000727407"/>
    </source>
</evidence>
<feature type="non-terminal residue" evidence="2">
    <location>
        <position position="117"/>
    </location>
</feature>
<sequence>MSGNDINCQETFVIDDERKTASRRPRARGSEERRVTALTSTGEVTPETEVELLESHKHFLSGLTRVNICTVNPGAAHHICCRSITTEEERRYHGNLPRRGTNYELEPEHKPPGRIKL</sequence>
<dbReference type="GO" id="GO:0005840">
    <property type="term" value="C:ribosome"/>
    <property type="evidence" value="ECO:0007669"/>
    <property type="project" value="UniProtKB-KW"/>
</dbReference>
<dbReference type="Proteomes" id="UP000727407">
    <property type="component" value="Unassembled WGS sequence"/>
</dbReference>
<feature type="region of interest" description="Disordered" evidence="1">
    <location>
        <begin position="1"/>
        <end position="43"/>
    </location>
</feature>
<reference evidence="2" key="1">
    <citation type="submission" date="2020-07" db="EMBL/GenBank/DDBJ databases">
        <title>Clarias magur genome sequencing, assembly and annotation.</title>
        <authorList>
            <person name="Kushwaha B."/>
            <person name="Kumar R."/>
            <person name="Das P."/>
            <person name="Joshi C.G."/>
            <person name="Kumar D."/>
            <person name="Nagpure N.S."/>
            <person name="Pandey M."/>
            <person name="Agarwal S."/>
            <person name="Srivastava S."/>
            <person name="Singh M."/>
            <person name="Sahoo L."/>
            <person name="Jayasankar P."/>
            <person name="Meher P.K."/>
            <person name="Koringa P.G."/>
            <person name="Iquebal M.A."/>
            <person name="Das S.P."/>
            <person name="Bit A."/>
            <person name="Patnaik S."/>
            <person name="Patel N."/>
            <person name="Shah T.M."/>
            <person name="Hinsu A."/>
            <person name="Jena J.K."/>
        </authorList>
    </citation>
    <scope>NUCLEOTIDE SEQUENCE</scope>
    <source>
        <strain evidence="2">CIFAMagur01</strain>
        <tissue evidence="2">Testis</tissue>
    </source>
</reference>